<accession>A0A2V3A6C1</accession>
<dbReference type="EMBL" id="QGTW01000001">
    <property type="protein sequence ID" value="PWW32532.1"/>
    <property type="molecule type" value="Genomic_DNA"/>
</dbReference>
<dbReference type="AlphaFoldDB" id="A0A2V3A6C1"/>
<name>A0A2V3A6C1_9BACI</name>
<dbReference type="RefSeq" id="WP_181395907.1">
    <property type="nucleotide sequence ID" value="NZ_QGTW01000001.1"/>
</dbReference>
<organism evidence="2 3">
    <name type="scientific">Cytobacillus oceanisediminis</name>
    <dbReference type="NCBI Taxonomy" id="665099"/>
    <lineage>
        <taxon>Bacteria</taxon>
        <taxon>Bacillati</taxon>
        <taxon>Bacillota</taxon>
        <taxon>Bacilli</taxon>
        <taxon>Bacillales</taxon>
        <taxon>Bacillaceae</taxon>
        <taxon>Cytobacillus</taxon>
    </lineage>
</organism>
<feature type="compositionally biased region" description="Basic and acidic residues" evidence="1">
    <location>
        <begin position="42"/>
        <end position="52"/>
    </location>
</feature>
<protein>
    <submittedName>
        <fullName evidence="2">Uncharacterized protein</fullName>
    </submittedName>
</protein>
<reference evidence="2 3" key="1">
    <citation type="submission" date="2018-05" db="EMBL/GenBank/DDBJ databases">
        <title>Freshwater and sediment microbial communities from various areas in North America, analyzing microbe dynamics in response to fracking.</title>
        <authorList>
            <person name="Lamendella R."/>
        </authorList>
    </citation>
    <scope>NUCLEOTIDE SEQUENCE [LARGE SCALE GENOMIC DNA]</scope>
    <source>
        <strain evidence="2 3">15_TX</strain>
    </source>
</reference>
<proteinExistence type="predicted"/>
<feature type="compositionally biased region" description="Basic and acidic residues" evidence="1">
    <location>
        <begin position="11"/>
        <end position="28"/>
    </location>
</feature>
<evidence type="ECO:0000313" key="3">
    <source>
        <dbReference type="Proteomes" id="UP000247150"/>
    </source>
</evidence>
<comment type="caution">
    <text evidence="2">The sequence shown here is derived from an EMBL/GenBank/DDBJ whole genome shotgun (WGS) entry which is preliminary data.</text>
</comment>
<gene>
    <name evidence="2" type="ORF">DFO73_101797</name>
</gene>
<feature type="region of interest" description="Disordered" evidence="1">
    <location>
        <begin position="1"/>
        <end position="52"/>
    </location>
</feature>
<feature type="compositionally biased region" description="Polar residues" evidence="1">
    <location>
        <begin position="1"/>
        <end position="10"/>
    </location>
</feature>
<evidence type="ECO:0000313" key="2">
    <source>
        <dbReference type="EMBL" id="PWW32532.1"/>
    </source>
</evidence>
<dbReference type="Proteomes" id="UP000247150">
    <property type="component" value="Unassembled WGS sequence"/>
</dbReference>
<evidence type="ECO:0000256" key="1">
    <source>
        <dbReference type="SAM" id="MobiDB-lite"/>
    </source>
</evidence>
<sequence>MTDNTPQDVNRIQEEAQKQDREAKKAQEVVDDAISKMSPQRQYEKDKEQNKR</sequence>